<evidence type="ECO:0000256" key="5">
    <source>
        <dbReference type="SAM" id="SignalP"/>
    </source>
</evidence>
<feature type="signal peptide" evidence="5">
    <location>
        <begin position="1"/>
        <end position="30"/>
    </location>
</feature>
<comment type="similarity">
    <text evidence="1">Belongs to the oxygen-dependent FAD-linked oxidoreductase family.</text>
</comment>
<dbReference type="GO" id="GO:0016491">
    <property type="term" value="F:oxidoreductase activity"/>
    <property type="evidence" value="ECO:0007669"/>
    <property type="project" value="UniProtKB-KW"/>
</dbReference>
<proteinExistence type="inferred from homology"/>
<sequence>MSSKLPTQIAALTTAGLSSLLLSPTSPAYAERESSYWAANARLHPSYIIQPRTTAEVSRTIKALASADGNFAIRSGGHSQWAGGSNIHDGIVIDLGLMTRVTYDPETTLASIESGPRWGAVYNALDKHGVCVAGGRVADVGVGGFLTGGGNSHYTGRMGMGCDSVVNFKVVLASGEVVNANRGENADLWRALKGGSGNFGIVTRFDMQTIPATKVWGGVIVAPRSSGDEIVEALVRFTNESEKRPEDAMIVGFTFNGAMFTDVVVLSVLVDTKGVPDAAAFEEVQKAPALVKDLKIRSVEESANLYALLVDKRVVTTTLTFRNDATIIHKVVELHDNLVDELKSLMPAEAFTTQCLLQPLPAYFAQRSVEQGGNVLGLDSVQGNSLLWLGQVTVDTDEQQIVAEPKILAWANAIEKFAVERGGDIQWRYLNYSDASGRPLASYGAANVKFMNEVAAKYDPEGVFQRKVPGGFKLSRAH</sequence>
<dbReference type="GO" id="GO:0071949">
    <property type="term" value="F:FAD binding"/>
    <property type="evidence" value="ECO:0007669"/>
    <property type="project" value="InterPro"/>
</dbReference>
<keyword evidence="8" id="KW-1185">Reference proteome</keyword>
<evidence type="ECO:0000256" key="1">
    <source>
        <dbReference type="ARBA" id="ARBA00005466"/>
    </source>
</evidence>
<dbReference type="Gene3D" id="3.30.465.10">
    <property type="match status" value="1"/>
</dbReference>
<dbReference type="PROSITE" id="PS51387">
    <property type="entry name" value="FAD_PCMH"/>
    <property type="match status" value="1"/>
</dbReference>
<protein>
    <submittedName>
        <fullName evidence="7">Putative cytokinin dehydrogenase 1</fullName>
    </submittedName>
</protein>
<dbReference type="OrthoDB" id="2151789at2759"/>
<feature type="domain" description="FAD-binding PCMH-type" evidence="6">
    <location>
        <begin position="41"/>
        <end position="212"/>
    </location>
</feature>
<dbReference type="InterPro" id="IPR036318">
    <property type="entry name" value="FAD-bd_PCMH-like_sf"/>
</dbReference>
<dbReference type="InterPro" id="IPR050416">
    <property type="entry name" value="FAD-linked_Oxidoreductase"/>
</dbReference>
<dbReference type="SUPFAM" id="SSF56176">
    <property type="entry name" value="FAD-binding/transporter-associated domain-like"/>
    <property type="match status" value="1"/>
</dbReference>
<keyword evidence="4" id="KW-0560">Oxidoreductase</keyword>
<keyword evidence="3" id="KW-0274">FAD</keyword>
<dbReference type="PANTHER" id="PTHR42973:SF53">
    <property type="entry name" value="FAD-BINDING PCMH-TYPE DOMAIN-CONTAINING PROTEIN-RELATED"/>
    <property type="match status" value="1"/>
</dbReference>
<evidence type="ECO:0000256" key="2">
    <source>
        <dbReference type="ARBA" id="ARBA00022630"/>
    </source>
</evidence>
<evidence type="ECO:0000256" key="3">
    <source>
        <dbReference type="ARBA" id="ARBA00022827"/>
    </source>
</evidence>
<organism evidence="7 8">
    <name type="scientific">Lophium mytilinum</name>
    <dbReference type="NCBI Taxonomy" id="390894"/>
    <lineage>
        <taxon>Eukaryota</taxon>
        <taxon>Fungi</taxon>
        <taxon>Dikarya</taxon>
        <taxon>Ascomycota</taxon>
        <taxon>Pezizomycotina</taxon>
        <taxon>Dothideomycetes</taxon>
        <taxon>Pleosporomycetidae</taxon>
        <taxon>Mytilinidiales</taxon>
        <taxon>Mytilinidiaceae</taxon>
        <taxon>Lophium</taxon>
    </lineage>
</organism>
<evidence type="ECO:0000313" key="7">
    <source>
        <dbReference type="EMBL" id="KAF2502722.1"/>
    </source>
</evidence>
<dbReference type="PANTHER" id="PTHR42973">
    <property type="entry name" value="BINDING OXIDOREDUCTASE, PUTATIVE (AFU_ORTHOLOGUE AFUA_1G17690)-RELATED"/>
    <property type="match status" value="1"/>
</dbReference>
<evidence type="ECO:0000259" key="6">
    <source>
        <dbReference type="PROSITE" id="PS51387"/>
    </source>
</evidence>
<reference evidence="7" key="1">
    <citation type="journal article" date="2020" name="Stud. Mycol.">
        <title>101 Dothideomycetes genomes: a test case for predicting lifestyles and emergence of pathogens.</title>
        <authorList>
            <person name="Haridas S."/>
            <person name="Albert R."/>
            <person name="Binder M."/>
            <person name="Bloem J."/>
            <person name="Labutti K."/>
            <person name="Salamov A."/>
            <person name="Andreopoulos B."/>
            <person name="Baker S."/>
            <person name="Barry K."/>
            <person name="Bills G."/>
            <person name="Bluhm B."/>
            <person name="Cannon C."/>
            <person name="Castanera R."/>
            <person name="Culley D."/>
            <person name="Daum C."/>
            <person name="Ezra D."/>
            <person name="Gonzalez J."/>
            <person name="Henrissat B."/>
            <person name="Kuo A."/>
            <person name="Liang C."/>
            <person name="Lipzen A."/>
            <person name="Lutzoni F."/>
            <person name="Magnuson J."/>
            <person name="Mondo S."/>
            <person name="Nolan M."/>
            <person name="Ohm R."/>
            <person name="Pangilinan J."/>
            <person name="Park H.-J."/>
            <person name="Ramirez L."/>
            <person name="Alfaro M."/>
            <person name="Sun H."/>
            <person name="Tritt A."/>
            <person name="Yoshinaga Y."/>
            <person name="Zwiers L.-H."/>
            <person name="Turgeon B."/>
            <person name="Goodwin S."/>
            <person name="Spatafora J."/>
            <person name="Crous P."/>
            <person name="Grigoriev I."/>
        </authorList>
    </citation>
    <scope>NUCLEOTIDE SEQUENCE</scope>
    <source>
        <strain evidence="7">CBS 269.34</strain>
    </source>
</reference>
<evidence type="ECO:0000256" key="4">
    <source>
        <dbReference type="ARBA" id="ARBA00023002"/>
    </source>
</evidence>
<keyword evidence="5" id="KW-0732">Signal</keyword>
<dbReference type="EMBL" id="MU004181">
    <property type="protein sequence ID" value="KAF2502722.1"/>
    <property type="molecule type" value="Genomic_DNA"/>
</dbReference>
<name>A0A6A6REC2_9PEZI</name>
<evidence type="ECO:0000313" key="8">
    <source>
        <dbReference type="Proteomes" id="UP000799750"/>
    </source>
</evidence>
<feature type="chain" id="PRO_5025404740" evidence="5">
    <location>
        <begin position="31"/>
        <end position="478"/>
    </location>
</feature>
<dbReference type="InterPro" id="IPR016169">
    <property type="entry name" value="FAD-bd_PCMH_sub2"/>
</dbReference>
<dbReference type="Proteomes" id="UP000799750">
    <property type="component" value="Unassembled WGS sequence"/>
</dbReference>
<dbReference type="InterPro" id="IPR016166">
    <property type="entry name" value="FAD-bd_PCMH"/>
</dbReference>
<accession>A0A6A6REC2</accession>
<keyword evidence="2" id="KW-0285">Flavoprotein</keyword>
<dbReference type="AlphaFoldDB" id="A0A6A6REC2"/>
<dbReference type="Pfam" id="PF01565">
    <property type="entry name" value="FAD_binding_4"/>
    <property type="match status" value="1"/>
</dbReference>
<gene>
    <name evidence="7" type="ORF">BU16DRAFT_449734</name>
</gene>
<dbReference type="InterPro" id="IPR006094">
    <property type="entry name" value="Oxid_FAD_bind_N"/>
</dbReference>